<reference evidence="1" key="1">
    <citation type="submission" date="2006-10" db="EMBL/GenBank/DDBJ databases">
        <authorList>
            <person name="Amadeo P."/>
            <person name="Zhao Q."/>
            <person name="Wortman J."/>
            <person name="Fraser-Liggett C."/>
            <person name="Carlton J."/>
        </authorList>
    </citation>
    <scope>NUCLEOTIDE SEQUENCE</scope>
    <source>
        <strain evidence="1">G3</strain>
    </source>
</reference>
<dbReference type="RefSeq" id="XP_001303732.1">
    <property type="nucleotide sequence ID" value="XM_001303731.1"/>
</dbReference>
<dbReference type="KEGG" id="tva:4748493"/>
<accession>A2FWA0</accession>
<reference evidence="1" key="2">
    <citation type="journal article" date="2007" name="Science">
        <title>Draft genome sequence of the sexually transmitted pathogen Trichomonas vaginalis.</title>
        <authorList>
            <person name="Carlton J.M."/>
            <person name="Hirt R.P."/>
            <person name="Silva J.C."/>
            <person name="Delcher A.L."/>
            <person name="Schatz M."/>
            <person name="Zhao Q."/>
            <person name="Wortman J.R."/>
            <person name="Bidwell S.L."/>
            <person name="Alsmark U.C.M."/>
            <person name="Besteiro S."/>
            <person name="Sicheritz-Ponten T."/>
            <person name="Noel C.J."/>
            <person name="Dacks J.B."/>
            <person name="Foster P.G."/>
            <person name="Simillion C."/>
            <person name="Van de Peer Y."/>
            <person name="Miranda-Saavedra D."/>
            <person name="Barton G.J."/>
            <person name="Westrop G.D."/>
            <person name="Mueller S."/>
            <person name="Dessi D."/>
            <person name="Fiori P.L."/>
            <person name="Ren Q."/>
            <person name="Paulsen I."/>
            <person name="Zhang H."/>
            <person name="Bastida-Corcuera F.D."/>
            <person name="Simoes-Barbosa A."/>
            <person name="Brown M.T."/>
            <person name="Hayes R.D."/>
            <person name="Mukherjee M."/>
            <person name="Okumura C.Y."/>
            <person name="Schneider R."/>
            <person name="Smith A.J."/>
            <person name="Vanacova S."/>
            <person name="Villalvazo M."/>
            <person name="Haas B.J."/>
            <person name="Pertea M."/>
            <person name="Feldblyum T.V."/>
            <person name="Utterback T.R."/>
            <person name="Shu C.L."/>
            <person name="Osoegawa K."/>
            <person name="de Jong P.J."/>
            <person name="Hrdy I."/>
            <person name="Horvathova L."/>
            <person name="Zubacova Z."/>
            <person name="Dolezal P."/>
            <person name="Malik S.B."/>
            <person name="Logsdon J.M. Jr."/>
            <person name="Henze K."/>
            <person name="Gupta A."/>
            <person name="Wang C.C."/>
            <person name="Dunne R.L."/>
            <person name="Upcroft J.A."/>
            <person name="Upcroft P."/>
            <person name="White O."/>
            <person name="Salzberg S.L."/>
            <person name="Tang P."/>
            <person name="Chiu C.-H."/>
            <person name="Lee Y.-S."/>
            <person name="Embley T.M."/>
            <person name="Coombs G.H."/>
            <person name="Mottram J.C."/>
            <person name="Tachezy J."/>
            <person name="Fraser-Liggett C.M."/>
            <person name="Johnson P.J."/>
        </authorList>
    </citation>
    <scope>NUCLEOTIDE SEQUENCE [LARGE SCALE GENOMIC DNA]</scope>
    <source>
        <strain evidence="1">G3</strain>
    </source>
</reference>
<gene>
    <name evidence="1" type="ORF">TVAG_094710</name>
</gene>
<organism evidence="1 2">
    <name type="scientific">Trichomonas vaginalis (strain ATCC PRA-98 / G3)</name>
    <dbReference type="NCBI Taxonomy" id="412133"/>
    <lineage>
        <taxon>Eukaryota</taxon>
        <taxon>Metamonada</taxon>
        <taxon>Parabasalia</taxon>
        <taxon>Trichomonadida</taxon>
        <taxon>Trichomonadidae</taxon>
        <taxon>Trichomonas</taxon>
    </lineage>
</organism>
<dbReference type="Proteomes" id="UP000001542">
    <property type="component" value="Unassembled WGS sequence"/>
</dbReference>
<dbReference type="AlphaFoldDB" id="A2FWA0"/>
<evidence type="ECO:0000313" key="2">
    <source>
        <dbReference type="Proteomes" id="UP000001542"/>
    </source>
</evidence>
<dbReference type="VEuPathDB" id="TrichDB:TVAGG3_0173820"/>
<evidence type="ECO:0000313" key="1">
    <source>
        <dbReference type="EMBL" id="EAX90802.1"/>
    </source>
</evidence>
<dbReference type="OrthoDB" id="1026733at2759"/>
<dbReference type="VEuPathDB" id="TrichDB:TVAG_094710"/>
<dbReference type="InParanoid" id="A2FWA0"/>
<keyword evidence="2" id="KW-1185">Reference proteome</keyword>
<proteinExistence type="predicted"/>
<sequence>MGEKTPELKAILIKNGIDEKIINKMDFEEFQSYVVALGESYGRSFEEIKSNVESKKKVTINPTGPYQERATVSNDEFIYRQIRKVKSDDEIMEERNMRSSIQLLKNRQKLVKTLIIDEEKRYSDSVQQMYKNLPPQQVGGFHIAVILHNGVRINRNFPRDDKIENVYVWVAANDNVLKDQIKLGSFILIDIDGNEKDPNVQLSNVISENRVLWFVRLI</sequence>
<name>A2FWA0_TRIV3</name>
<protein>
    <submittedName>
        <fullName evidence="1">Uncharacterized protein</fullName>
    </submittedName>
</protein>
<dbReference type="EMBL" id="DS114081">
    <property type="protein sequence ID" value="EAX90802.1"/>
    <property type="molecule type" value="Genomic_DNA"/>
</dbReference>